<sequence>MLIAVVLVLIGLSFPIGAYIYTRIDDENKKSGKYLDKDIKTSNKNKDVKTKSLPEIKKLIGMNDIKNNKIQLLSGKRRIILSVSSPDIPLLTDDEIEVMELKLLQFALSLNDSIQFFTTPTRIETKEPAELVLKTVESADENIPEGLRQYSDKLYNSYKEIENSRGVYVLRSFCIIGTDIKDEERAKNDLRYKCNLVMSKLIGAKMRVSILNSYQIAQLFADILQRGDNILIEKLIKNGAMELYTEGIGQEIYSGKEDKKEDEYDIEREEIQKETRQK</sequence>
<proteinExistence type="predicted"/>
<name>A0ABS8NAD6_9CLOT</name>
<dbReference type="Proteomes" id="UP001165422">
    <property type="component" value="Unassembled WGS sequence"/>
</dbReference>
<evidence type="ECO:0000256" key="1">
    <source>
        <dbReference type="SAM" id="MobiDB-lite"/>
    </source>
</evidence>
<keyword evidence="3" id="KW-1185">Reference proteome</keyword>
<comment type="caution">
    <text evidence="2">The sequence shown here is derived from an EMBL/GenBank/DDBJ whole genome shotgun (WGS) entry which is preliminary data.</text>
</comment>
<feature type="compositionally biased region" description="Basic and acidic residues" evidence="1">
    <location>
        <begin position="269"/>
        <end position="278"/>
    </location>
</feature>
<dbReference type="EMBL" id="JAJJPB010000022">
    <property type="protein sequence ID" value="MCC9296015.1"/>
    <property type="molecule type" value="Genomic_DNA"/>
</dbReference>
<organism evidence="2 3">
    <name type="scientific">Clostridium aromativorans</name>
    <dbReference type="NCBI Taxonomy" id="2836848"/>
    <lineage>
        <taxon>Bacteria</taxon>
        <taxon>Bacillati</taxon>
        <taxon>Bacillota</taxon>
        <taxon>Clostridia</taxon>
        <taxon>Eubacteriales</taxon>
        <taxon>Clostridiaceae</taxon>
        <taxon>Clostridium</taxon>
    </lineage>
</organism>
<evidence type="ECO:0000313" key="2">
    <source>
        <dbReference type="EMBL" id="MCC9296015.1"/>
    </source>
</evidence>
<accession>A0ABS8NAD6</accession>
<reference evidence="2" key="1">
    <citation type="submission" date="2021-11" db="EMBL/GenBank/DDBJ databases">
        <authorList>
            <person name="Qingchun L."/>
            <person name="Dong Z."/>
            <person name="Zongwei Q."/>
            <person name="Jia Z."/>
            <person name="Duotao L."/>
        </authorList>
    </citation>
    <scope>NUCLEOTIDE SEQUENCE</scope>
    <source>
        <strain evidence="2">WLY-B-L2</strain>
    </source>
</reference>
<dbReference type="RefSeq" id="WP_150356837.1">
    <property type="nucleotide sequence ID" value="NZ_JAJJPB010000022.1"/>
</dbReference>
<feature type="region of interest" description="Disordered" evidence="1">
    <location>
        <begin position="256"/>
        <end position="278"/>
    </location>
</feature>
<protein>
    <submittedName>
        <fullName evidence="2">Uncharacterized protein</fullName>
    </submittedName>
</protein>
<gene>
    <name evidence="2" type="ORF">LN736_14220</name>
</gene>
<evidence type="ECO:0000313" key="3">
    <source>
        <dbReference type="Proteomes" id="UP001165422"/>
    </source>
</evidence>